<dbReference type="AlphaFoldDB" id="A0A1G9LLJ4"/>
<dbReference type="PANTHER" id="PTHR45266:SF3">
    <property type="entry name" value="OXALOACETATE DECARBOXYLASE ALPHA CHAIN"/>
    <property type="match status" value="1"/>
</dbReference>
<dbReference type="InterPro" id="IPR050709">
    <property type="entry name" value="Biotin_Carboxyl_Carrier/Decarb"/>
</dbReference>
<dbReference type="SUPFAM" id="SSF51230">
    <property type="entry name" value="Single hybrid motif"/>
    <property type="match status" value="1"/>
</dbReference>
<organism evidence="12 13">
    <name type="scientific">Modicisalibacter muralis</name>
    <dbReference type="NCBI Taxonomy" id="119000"/>
    <lineage>
        <taxon>Bacteria</taxon>
        <taxon>Pseudomonadati</taxon>
        <taxon>Pseudomonadota</taxon>
        <taxon>Gammaproteobacteria</taxon>
        <taxon>Oceanospirillales</taxon>
        <taxon>Halomonadaceae</taxon>
        <taxon>Modicisalibacter</taxon>
    </lineage>
</organism>
<dbReference type="GO" id="GO:0009317">
    <property type="term" value="C:acetyl-CoA carboxylase complex"/>
    <property type="evidence" value="ECO:0007669"/>
    <property type="project" value="InterPro"/>
</dbReference>
<keyword evidence="8 9" id="KW-0092">Biotin</keyword>
<dbReference type="PRINTS" id="PR01071">
    <property type="entry name" value="ACOABIOTINCC"/>
</dbReference>
<protein>
    <recommendedName>
        <fullName evidence="3 9">Biotin carboxyl carrier protein of acetyl-CoA carboxylase</fullName>
    </recommendedName>
</protein>
<name>A0A1G9LLJ4_9GAMM</name>
<dbReference type="Proteomes" id="UP000198654">
    <property type="component" value="Unassembled WGS sequence"/>
</dbReference>
<dbReference type="InterPro" id="IPR011053">
    <property type="entry name" value="Single_hybrid_motif"/>
</dbReference>
<evidence type="ECO:0000256" key="8">
    <source>
        <dbReference type="ARBA" id="ARBA00023267"/>
    </source>
</evidence>
<proteinExistence type="predicted"/>
<reference evidence="12 13" key="1">
    <citation type="submission" date="2016-10" db="EMBL/GenBank/DDBJ databases">
        <authorList>
            <person name="de Groot N.N."/>
        </authorList>
    </citation>
    <scope>NUCLEOTIDE SEQUENCE [LARGE SCALE GENOMIC DNA]</scope>
    <source>
        <strain evidence="12 13">DSM 14789</strain>
    </source>
</reference>
<keyword evidence="5 9" id="KW-0276">Fatty acid metabolism</keyword>
<evidence type="ECO:0000259" key="11">
    <source>
        <dbReference type="PROSITE" id="PS50968"/>
    </source>
</evidence>
<evidence type="ECO:0000256" key="2">
    <source>
        <dbReference type="ARBA" id="ARBA00005194"/>
    </source>
</evidence>
<dbReference type="CDD" id="cd06850">
    <property type="entry name" value="biotinyl_domain"/>
    <property type="match status" value="1"/>
</dbReference>
<dbReference type="PROSITE" id="PS50968">
    <property type="entry name" value="BIOTINYL_LIPOYL"/>
    <property type="match status" value="1"/>
</dbReference>
<evidence type="ECO:0000313" key="13">
    <source>
        <dbReference type="Proteomes" id="UP000198654"/>
    </source>
</evidence>
<dbReference type="GO" id="GO:0003989">
    <property type="term" value="F:acetyl-CoA carboxylase activity"/>
    <property type="evidence" value="ECO:0007669"/>
    <property type="project" value="InterPro"/>
</dbReference>
<dbReference type="Pfam" id="PF00364">
    <property type="entry name" value="Biotin_lipoyl"/>
    <property type="match status" value="1"/>
</dbReference>
<evidence type="ECO:0000256" key="7">
    <source>
        <dbReference type="ARBA" id="ARBA00023160"/>
    </source>
</evidence>
<dbReference type="InterPro" id="IPR001249">
    <property type="entry name" value="AcCoA_biotinCC"/>
</dbReference>
<keyword evidence="4 9" id="KW-0444">Lipid biosynthesis</keyword>
<keyword evidence="13" id="KW-1185">Reference proteome</keyword>
<accession>A0A1G9LLJ4</accession>
<evidence type="ECO:0000256" key="3">
    <source>
        <dbReference type="ARBA" id="ARBA00017562"/>
    </source>
</evidence>
<gene>
    <name evidence="12" type="ORF">SAMN05661010_02149</name>
</gene>
<dbReference type="UniPathway" id="UPA00094"/>
<evidence type="ECO:0000256" key="4">
    <source>
        <dbReference type="ARBA" id="ARBA00022516"/>
    </source>
</evidence>
<dbReference type="InterPro" id="IPR001882">
    <property type="entry name" value="Biotin_BS"/>
</dbReference>
<dbReference type="PANTHER" id="PTHR45266">
    <property type="entry name" value="OXALOACETATE DECARBOXYLASE ALPHA CHAIN"/>
    <property type="match status" value="1"/>
</dbReference>
<dbReference type="Gene3D" id="2.40.50.100">
    <property type="match status" value="1"/>
</dbReference>
<sequence length="181" mass="19716">MSTRTGLDLTQDDVMRILQIIDETSDVEVRLEIGDLKLHVQKGGARNARRDELPESATAEPSVAVPSPQGGTVAPKRPEPIAGPELVAEPEPETEELALEEGTELVRAPMFGCFFRAPTPLEPPYIELGAEVGQDDPVCLLEVMKVYNTVRAGVSGTIIKVLVEDQQMVEQDQPLFVIKTS</sequence>
<keyword evidence="7 9" id="KW-0275">Fatty acid biosynthesis</keyword>
<feature type="region of interest" description="Disordered" evidence="10">
    <location>
        <begin position="41"/>
        <end position="95"/>
    </location>
</feature>
<comment type="pathway">
    <text evidence="2 9">Lipid metabolism; fatty acid biosynthesis.</text>
</comment>
<evidence type="ECO:0000256" key="9">
    <source>
        <dbReference type="RuleBase" id="RU364072"/>
    </source>
</evidence>
<dbReference type="PROSITE" id="PS00188">
    <property type="entry name" value="BIOTIN"/>
    <property type="match status" value="1"/>
</dbReference>
<evidence type="ECO:0000313" key="12">
    <source>
        <dbReference type="EMBL" id="SDL62869.1"/>
    </source>
</evidence>
<feature type="domain" description="Lipoyl-binding" evidence="11">
    <location>
        <begin position="103"/>
        <end position="179"/>
    </location>
</feature>
<evidence type="ECO:0000256" key="5">
    <source>
        <dbReference type="ARBA" id="ARBA00022832"/>
    </source>
</evidence>
<dbReference type="InterPro" id="IPR000089">
    <property type="entry name" value="Biotin_lipoyl"/>
</dbReference>
<evidence type="ECO:0000256" key="10">
    <source>
        <dbReference type="SAM" id="MobiDB-lite"/>
    </source>
</evidence>
<comment type="function">
    <text evidence="1 9">This protein is a component of the acetyl coenzyme A carboxylase complex; first, biotin carboxylase catalyzes the carboxylation of the carrier protein and then the transcarboxylase transfers the carboxyl group to form malonyl-CoA.</text>
</comment>
<dbReference type="GO" id="GO:0006633">
    <property type="term" value="P:fatty acid biosynthetic process"/>
    <property type="evidence" value="ECO:0007669"/>
    <property type="project" value="UniProtKB-UniPathway"/>
</dbReference>
<evidence type="ECO:0000256" key="6">
    <source>
        <dbReference type="ARBA" id="ARBA00023098"/>
    </source>
</evidence>
<evidence type="ECO:0000256" key="1">
    <source>
        <dbReference type="ARBA" id="ARBA00003761"/>
    </source>
</evidence>
<dbReference type="EMBL" id="FNGI01000005">
    <property type="protein sequence ID" value="SDL62869.1"/>
    <property type="molecule type" value="Genomic_DNA"/>
</dbReference>
<keyword evidence="6 9" id="KW-0443">Lipid metabolism</keyword>
<dbReference type="STRING" id="119000.SAMN05661010_02149"/>